<dbReference type="PANTHER" id="PTHR46877:SF14">
    <property type="entry name" value="RECEPTOR PROTEIN-TYROSINE KINASE"/>
    <property type="match status" value="1"/>
</dbReference>
<dbReference type="CDD" id="cd00063">
    <property type="entry name" value="FN3"/>
    <property type="match status" value="1"/>
</dbReference>
<evidence type="ECO:0000256" key="3">
    <source>
        <dbReference type="ARBA" id="ARBA00022741"/>
    </source>
</evidence>
<dbReference type="InterPro" id="IPR003961">
    <property type="entry name" value="FN3_dom"/>
</dbReference>
<dbReference type="Gene3D" id="2.60.40.10">
    <property type="entry name" value="Immunoglobulins"/>
    <property type="match status" value="2"/>
</dbReference>
<comment type="subcellular location">
    <subcellularLocation>
        <location evidence="1">Membrane</location>
        <topology evidence="1">Single-pass membrane protein</topology>
    </subcellularLocation>
</comment>
<evidence type="ECO:0000256" key="2">
    <source>
        <dbReference type="ARBA" id="ARBA00022692"/>
    </source>
</evidence>
<keyword evidence="11" id="KW-1185">Reference proteome</keyword>
<sequence>MRFYNVGQIKPDKNKIDCKMKEGDECIKSWITGKWSFTDSLITPLGPVFDERWEDTFLHTTVENATLTSPIFQFNNGIICIQLLIGLCVECDINIILFDDTRNEELKKLTVKGSSKAAAHGLPTWQFVKIEHLTNRNSAIMELRPILNSNSPKPLWAVANVRQCPRKDTPECPEGRIGPRCLEVCKRNNDGNNDCNGTAICYKDGCTCSPGFMGPDCFEHKPREPTIRFINTTNIEIEAPITWKDEYEKSLSYAFIIKVKEYRGCKNSKFTLNNPSTTHLTNDTTITIEKLHPYASYSAQVVAYNSQYGSAPVETIFATEQSDTATEVFSHVNVQDWNMTWEPPEDCRTITGSLYARIYVRGVSDAHKDFYIMKQTAHNRLSLKEIKLYNAEIYVATLYVVRHPKGLENPSANQEYVFETPPGAPPRVINLEIYEIDNSPNHSIVYLRWQRPLPPHNGILRIYQVRSCGVTKCASTEVVAYNVNVPEPGTSSKVSMTNLHNAIPDEPGEFTVTIHKNSVVDLHWHHPWKTGNSLEYFNIRIYSVSTNLMEEDGFMKNRDSLNNEKFLVINYSRNYTKQLNLLPSTQYLASIQAVTYSDRKSKVVYKLFETPSTLTFSGQLKYKLYETPPSISVHIPSVLYNIKTSMIYIIVKGPQDFKLCEGYSKVPKNLQAQVGVNVNDIAWIAAELPTNKIAGKSFVVGDGEFYGNAKNCPLEFNLLYEITVIVTESNQKLLNKPIMLKLSISIDELSSTHYEKWLVPVIVIVGIAIAFYFYRKYRRKKERVIRQKADTHNYNMPKNDYRLMTMAECAYEEIREPNKLVTSNVE</sequence>
<feature type="domain" description="Fibronectin type-III" evidence="9">
    <location>
        <begin position="221"/>
        <end position="323"/>
    </location>
</feature>
<dbReference type="GO" id="GO:0030425">
    <property type="term" value="C:dendrite"/>
    <property type="evidence" value="ECO:0007669"/>
    <property type="project" value="TreeGrafter"/>
</dbReference>
<keyword evidence="7" id="KW-0675">Receptor</keyword>
<dbReference type="OrthoDB" id="7669690at2759"/>
<dbReference type="GO" id="GO:0005005">
    <property type="term" value="F:transmembrane-ephrin receptor activity"/>
    <property type="evidence" value="ECO:0007669"/>
    <property type="project" value="TreeGrafter"/>
</dbReference>
<accession>A0A026W3Q4</accession>
<dbReference type="OMA" id="KCASTEV"/>
<protein>
    <recommendedName>
        <fullName evidence="9">Fibronectin type-III domain-containing protein</fullName>
    </recommendedName>
</protein>
<evidence type="ECO:0000256" key="6">
    <source>
        <dbReference type="ARBA" id="ARBA00023136"/>
    </source>
</evidence>
<evidence type="ECO:0000313" key="10">
    <source>
        <dbReference type="EMBL" id="EZA49674.1"/>
    </source>
</evidence>
<dbReference type="Proteomes" id="UP000053097">
    <property type="component" value="Unassembled WGS sequence"/>
</dbReference>
<dbReference type="GO" id="GO:0005886">
    <property type="term" value="C:plasma membrane"/>
    <property type="evidence" value="ECO:0007669"/>
    <property type="project" value="TreeGrafter"/>
</dbReference>
<evidence type="ECO:0000256" key="8">
    <source>
        <dbReference type="SAM" id="Phobius"/>
    </source>
</evidence>
<dbReference type="GO" id="GO:0005524">
    <property type="term" value="F:ATP binding"/>
    <property type="evidence" value="ECO:0007669"/>
    <property type="project" value="UniProtKB-KW"/>
</dbReference>
<evidence type="ECO:0000259" key="9">
    <source>
        <dbReference type="PROSITE" id="PS50853"/>
    </source>
</evidence>
<dbReference type="STRING" id="2015173.A0A026W3Q4"/>
<evidence type="ECO:0000256" key="1">
    <source>
        <dbReference type="ARBA" id="ARBA00004167"/>
    </source>
</evidence>
<dbReference type="PANTHER" id="PTHR46877">
    <property type="entry name" value="EPH RECEPTOR A5"/>
    <property type="match status" value="1"/>
</dbReference>
<dbReference type="InterPro" id="IPR050449">
    <property type="entry name" value="Ephrin_rcpt_TKs"/>
</dbReference>
<keyword evidence="4" id="KW-0067">ATP-binding</keyword>
<reference evidence="10 11" key="1">
    <citation type="journal article" date="2014" name="Curr. Biol.">
        <title>The genome of the clonal raider ant Cerapachys biroi.</title>
        <authorList>
            <person name="Oxley P.R."/>
            <person name="Ji L."/>
            <person name="Fetter-Pruneda I."/>
            <person name="McKenzie S.K."/>
            <person name="Li C."/>
            <person name="Hu H."/>
            <person name="Zhang G."/>
            <person name="Kronauer D.J."/>
        </authorList>
    </citation>
    <scope>NUCLEOTIDE SEQUENCE [LARGE SCALE GENOMIC DNA]</scope>
</reference>
<dbReference type="SUPFAM" id="SSF49265">
    <property type="entry name" value="Fibronectin type III"/>
    <property type="match status" value="2"/>
</dbReference>
<keyword evidence="3" id="KW-0547">Nucleotide-binding</keyword>
<evidence type="ECO:0000256" key="5">
    <source>
        <dbReference type="ARBA" id="ARBA00022989"/>
    </source>
</evidence>
<dbReference type="AlphaFoldDB" id="A0A026W3Q4"/>
<dbReference type="GO" id="GO:0007411">
    <property type="term" value="P:axon guidance"/>
    <property type="evidence" value="ECO:0007669"/>
    <property type="project" value="TreeGrafter"/>
</dbReference>
<dbReference type="InterPro" id="IPR013783">
    <property type="entry name" value="Ig-like_fold"/>
</dbReference>
<dbReference type="PROSITE" id="PS50853">
    <property type="entry name" value="FN3"/>
    <property type="match status" value="1"/>
</dbReference>
<keyword evidence="6 8" id="KW-0472">Membrane</keyword>
<keyword evidence="2 8" id="KW-0812">Transmembrane</keyword>
<dbReference type="SMART" id="SM00060">
    <property type="entry name" value="FN3"/>
    <property type="match status" value="2"/>
</dbReference>
<proteinExistence type="predicted"/>
<dbReference type="EMBL" id="KK107503">
    <property type="protein sequence ID" value="EZA49674.1"/>
    <property type="molecule type" value="Genomic_DNA"/>
</dbReference>
<evidence type="ECO:0000256" key="7">
    <source>
        <dbReference type="ARBA" id="ARBA00023170"/>
    </source>
</evidence>
<dbReference type="InterPro" id="IPR036116">
    <property type="entry name" value="FN3_sf"/>
</dbReference>
<gene>
    <name evidence="10" type="ORF">X777_12219</name>
</gene>
<feature type="transmembrane region" description="Helical" evidence="8">
    <location>
        <begin position="757"/>
        <end position="774"/>
    </location>
</feature>
<keyword evidence="5 8" id="KW-1133">Transmembrane helix</keyword>
<evidence type="ECO:0000256" key="4">
    <source>
        <dbReference type="ARBA" id="ARBA00022840"/>
    </source>
</evidence>
<evidence type="ECO:0000313" key="11">
    <source>
        <dbReference type="Proteomes" id="UP000053097"/>
    </source>
</evidence>
<organism evidence="10 11">
    <name type="scientific">Ooceraea biroi</name>
    <name type="common">Clonal raider ant</name>
    <name type="synonym">Cerapachys biroi</name>
    <dbReference type="NCBI Taxonomy" id="2015173"/>
    <lineage>
        <taxon>Eukaryota</taxon>
        <taxon>Metazoa</taxon>
        <taxon>Ecdysozoa</taxon>
        <taxon>Arthropoda</taxon>
        <taxon>Hexapoda</taxon>
        <taxon>Insecta</taxon>
        <taxon>Pterygota</taxon>
        <taxon>Neoptera</taxon>
        <taxon>Endopterygota</taxon>
        <taxon>Hymenoptera</taxon>
        <taxon>Apocrita</taxon>
        <taxon>Aculeata</taxon>
        <taxon>Formicoidea</taxon>
        <taxon>Formicidae</taxon>
        <taxon>Dorylinae</taxon>
        <taxon>Ooceraea</taxon>
    </lineage>
</organism>
<name>A0A026W3Q4_OOCBI</name>